<protein>
    <submittedName>
        <fullName evidence="1">Uncharacterized protein</fullName>
    </submittedName>
</protein>
<sequence length="27" mass="3199">MVIEFSVFLQCHDQLVHMLLPFSTLSY</sequence>
<reference evidence="1" key="1">
    <citation type="submission" date="2014-09" db="EMBL/GenBank/DDBJ databases">
        <authorList>
            <person name="Magalhaes I.L.F."/>
            <person name="Oliveira U."/>
            <person name="Santos F.R."/>
            <person name="Vidigal T.H.D.A."/>
            <person name="Brescovit A.D."/>
            <person name="Santos A.J."/>
        </authorList>
    </citation>
    <scope>NUCLEOTIDE SEQUENCE</scope>
    <source>
        <tissue evidence="1">Shoot tissue taken approximately 20 cm above the soil surface</tissue>
    </source>
</reference>
<organism evidence="1">
    <name type="scientific">Arundo donax</name>
    <name type="common">Giant reed</name>
    <name type="synonym">Donax arundinaceus</name>
    <dbReference type="NCBI Taxonomy" id="35708"/>
    <lineage>
        <taxon>Eukaryota</taxon>
        <taxon>Viridiplantae</taxon>
        <taxon>Streptophyta</taxon>
        <taxon>Embryophyta</taxon>
        <taxon>Tracheophyta</taxon>
        <taxon>Spermatophyta</taxon>
        <taxon>Magnoliopsida</taxon>
        <taxon>Liliopsida</taxon>
        <taxon>Poales</taxon>
        <taxon>Poaceae</taxon>
        <taxon>PACMAD clade</taxon>
        <taxon>Arundinoideae</taxon>
        <taxon>Arundineae</taxon>
        <taxon>Arundo</taxon>
    </lineage>
</organism>
<accession>A0A0A9CPF8</accession>
<proteinExistence type="predicted"/>
<evidence type="ECO:0000313" key="1">
    <source>
        <dbReference type="EMBL" id="JAD76328.1"/>
    </source>
</evidence>
<name>A0A0A9CPF8_ARUDO</name>
<dbReference type="AlphaFoldDB" id="A0A0A9CPF8"/>
<reference evidence="1" key="2">
    <citation type="journal article" date="2015" name="Data Brief">
        <title>Shoot transcriptome of the giant reed, Arundo donax.</title>
        <authorList>
            <person name="Barrero R.A."/>
            <person name="Guerrero F.D."/>
            <person name="Moolhuijzen P."/>
            <person name="Goolsby J.A."/>
            <person name="Tidwell J."/>
            <person name="Bellgard S.E."/>
            <person name="Bellgard M.I."/>
        </authorList>
    </citation>
    <scope>NUCLEOTIDE SEQUENCE</scope>
    <source>
        <tissue evidence="1">Shoot tissue taken approximately 20 cm above the soil surface</tissue>
    </source>
</reference>
<dbReference type="EMBL" id="GBRH01221567">
    <property type="protein sequence ID" value="JAD76328.1"/>
    <property type="molecule type" value="Transcribed_RNA"/>
</dbReference>